<dbReference type="PRINTS" id="PR00449">
    <property type="entry name" value="RASTRNSFRMNG"/>
</dbReference>
<dbReference type="InterPro" id="IPR050209">
    <property type="entry name" value="Rab_GTPases_membrane_traffic"/>
</dbReference>
<dbReference type="Proteomes" id="UP000054937">
    <property type="component" value="Unassembled WGS sequence"/>
</dbReference>
<dbReference type="InterPro" id="IPR005225">
    <property type="entry name" value="Small_GTP-bd"/>
</dbReference>
<dbReference type="CDD" id="cd00154">
    <property type="entry name" value="Rab"/>
    <property type="match status" value="1"/>
</dbReference>
<reference evidence="3 4" key="1">
    <citation type="journal article" date="2015" name="Sci. Rep.">
        <title>Genome of the facultative scuticociliatosis pathogen Pseudocohnilembus persalinus provides insight into its virulence through horizontal gene transfer.</title>
        <authorList>
            <person name="Xiong J."/>
            <person name="Wang G."/>
            <person name="Cheng J."/>
            <person name="Tian M."/>
            <person name="Pan X."/>
            <person name="Warren A."/>
            <person name="Jiang C."/>
            <person name="Yuan D."/>
            <person name="Miao W."/>
        </authorList>
    </citation>
    <scope>NUCLEOTIDE SEQUENCE [LARGE SCALE GENOMIC DNA]</scope>
    <source>
        <strain evidence="3">36N120E</strain>
    </source>
</reference>
<dbReference type="AlphaFoldDB" id="A0A0V0QDW1"/>
<gene>
    <name evidence="3" type="ORF">PPERSA_03624</name>
</gene>
<dbReference type="InterPro" id="IPR027417">
    <property type="entry name" value="P-loop_NTPase"/>
</dbReference>
<evidence type="ECO:0000256" key="1">
    <source>
        <dbReference type="ARBA" id="ARBA00006270"/>
    </source>
</evidence>
<dbReference type="FunFam" id="3.40.50.300:FF:001447">
    <property type="entry name" value="Ras-related protein Rab-1B"/>
    <property type="match status" value="1"/>
</dbReference>
<proteinExistence type="inferred from homology"/>
<name>A0A0V0QDW1_PSEPJ</name>
<dbReference type="InParanoid" id="A0A0V0QDW1"/>
<dbReference type="GO" id="GO:0003924">
    <property type="term" value="F:GTPase activity"/>
    <property type="evidence" value="ECO:0007669"/>
    <property type="project" value="InterPro"/>
</dbReference>
<dbReference type="PROSITE" id="PS51419">
    <property type="entry name" value="RAB"/>
    <property type="match status" value="1"/>
</dbReference>
<protein>
    <submittedName>
        <fullName evidence="3">p-loop containing nucleoside triphosphate hydrolase</fullName>
    </submittedName>
</protein>
<dbReference type="Gene3D" id="3.40.50.300">
    <property type="entry name" value="P-loop containing nucleotide triphosphate hydrolases"/>
    <property type="match status" value="1"/>
</dbReference>
<dbReference type="Pfam" id="PF00071">
    <property type="entry name" value="Ras"/>
    <property type="match status" value="1"/>
</dbReference>
<feature type="region of interest" description="Disordered" evidence="2">
    <location>
        <begin position="165"/>
        <end position="185"/>
    </location>
</feature>
<dbReference type="SMART" id="SM00174">
    <property type="entry name" value="RHO"/>
    <property type="match status" value="1"/>
</dbReference>
<dbReference type="SMART" id="SM00173">
    <property type="entry name" value="RAS"/>
    <property type="match status" value="1"/>
</dbReference>
<comment type="caution">
    <text evidence="3">The sequence shown here is derived from an EMBL/GenBank/DDBJ whole genome shotgun (WGS) entry which is preliminary data.</text>
</comment>
<evidence type="ECO:0000313" key="4">
    <source>
        <dbReference type="Proteomes" id="UP000054937"/>
    </source>
</evidence>
<accession>A0A0V0QDW1</accession>
<dbReference type="OrthoDB" id="296403at2759"/>
<sequence length="185" mass="21248">MFDRYVKGDVPKHDAPTIGVEFGTKTLNLPDNDQKVKLQIWDTSGQERYRSITSVHYRKALGALVVYDITSEKSYKNVHRWISELKEEAEQDVVVILVGNKLDIVNSDESKREVKFAAAQQYAKENNLLFMETSAKTNIKVKEIFDMLTQEIFKNKSQKLKDKPVSKFLQQQHTSQQSGDDSCNC</sequence>
<dbReference type="InterPro" id="IPR001806">
    <property type="entry name" value="Small_GTPase"/>
</dbReference>
<keyword evidence="4" id="KW-1185">Reference proteome</keyword>
<dbReference type="NCBIfam" id="TIGR00231">
    <property type="entry name" value="small_GTP"/>
    <property type="match status" value="1"/>
</dbReference>
<comment type="similarity">
    <text evidence="1">Belongs to the small GTPase superfamily. Rab family.</text>
</comment>
<dbReference type="PROSITE" id="PS51421">
    <property type="entry name" value="RAS"/>
    <property type="match status" value="1"/>
</dbReference>
<dbReference type="PANTHER" id="PTHR47979">
    <property type="entry name" value="DRAB11-RELATED"/>
    <property type="match status" value="1"/>
</dbReference>
<dbReference type="SMART" id="SM00175">
    <property type="entry name" value="RAB"/>
    <property type="match status" value="1"/>
</dbReference>
<dbReference type="PROSITE" id="PS51420">
    <property type="entry name" value="RHO"/>
    <property type="match status" value="1"/>
</dbReference>
<dbReference type="SUPFAM" id="SSF52540">
    <property type="entry name" value="P-loop containing nucleoside triphosphate hydrolases"/>
    <property type="match status" value="1"/>
</dbReference>
<dbReference type="GO" id="GO:0005525">
    <property type="term" value="F:GTP binding"/>
    <property type="evidence" value="ECO:0007669"/>
    <property type="project" value="InterPro"/>
</dbReference>
<dbReference type="OMA" id="FARARSW"/>
<feature type="compositionally biased region" description="Polar residues" evidence="2">
    <location>
        <begin position="168"/>
        <end position="185"/>
    </location>
</feature>
<evidence type="ECO:0000313" key="3">
    <source>
        <dbReference type="EMBL" id="KRX00403.1"/>
    </source>
</evidence>
<evidence type="ECO:0000256" key="2">
    <source>
        <dbReference type="SAM" id="MobiDB-lite"/>
    </source>
</evidence>
<dbReference type="EMBL" id="LDAU01000192">
    <property type="protein sequence ID" value="KRX00403.1"/>
    <property type="molecule type" value="Genomic_DNA"/>
</dbReference>
<keyword evidence="3" id="KW-0378">Hydrolase</keyword>
<organism evidence="3 4">
    <name type="scientific">Pseudocohnilembus persalinus</name>
    <name type="common">Ciliate</name>
    <dbReference type="NCBI Taxonomy" id="266149"/>
    <lineage>
        <taxon>Eukaryota</taxon>
        <taxon>Sar</taxon>
        <taxon>Alveolata</taxon>
        <taxon>Ciliophora</taxon>
        <taxon>Intramacronucleata</taxon>
        <taxon>Oligohymenophorea</taxon>
        <taxon>Scuticociliatia</taxon>
        <taxon>Philasterida</taxon>
        <taxon>Pseudocohnilembidae</taxon>
        <taxon>Pseudocohnilembus</taxon>
    </lineage>
</organism>
<dbReference type="SMART" id="SM00176">
    <property type="entry name" value="RAN"/>
    <property type="match status" value="1"/>
</dbReference>